<dbReference type="PANTHER" id="PTHR36702">
    <property type="entry name" value="HOLLIDAY JUNCTION RESOLVASE"/>
    <property type="match status" value="1"/>
</dbReference>
<dbReference type="PANTHER" id="PTHR36702:SF1">
    <property type="entry name" value="HOLLIDAY JUNCTION RESOLVASE"/>
    <property type="match status" value="1"/>
</dbReference>
<reference evidence="1" key="1">
    <citation type="submission" date="2024-03" db="EMBL/GenBank/DDBJ databases">
        <title>WGS assembly of Saponaria officinalis var. Norfolk2.</title>
        <authorList>
            <person name="Jenkins J."/>
            <person name="Shu S."/>
            <person name="Grimwood J."/>
            <person name="Barry K."/>
            <person name="Goodstein D."/>
            <person name="Schmutz J."/>
            <person name="Leebens-Mack J."/>
            <person name="Osbourn A."/>
        </authorList>
    </citation>
    <scope>NUCLEOTIDE SEQUENCE [LARGE SCALE GENOMIC DNA]</scope>
    <source>
        <strain evidence="1">JIC</strain>
    </source>
</reference>
<keyword evidence="2" id="KW-1185">Reference proteome</keyword>
<proteinExistence type="predicted"/>
<dbReference type="Pfam" id="PF14868">
    <property type="entry name" value="DUF4487"/>
    <property type="match status" value="1"/>
</dbReference>
<protein>
    <submittedName>
        <fullName evidence="1">Uncharacterized protein</fullName>
    </submittedName>
</protein>
<dbReference type="Proteomes" id="UP001443914">
    <property type="component" value="Unassembled WGS sequence"/>
</dbReference>
<evidence type="ECO:0000313" key="1">
    <source>
        <dbReference type="EMBL" id="KAK9664773.1"/>
    </source>
</evidence>
<sequence>MEKGSSSDSLHTLMEAIKSSELVENRIQLITKLGDAVLPTDSDLCILLEFLAVLWEGFTCLDVSQCMLNKAILDVAGKFLVGNPTCQEKFLILGTQACEWCAKHLKMTLMSSGESQEEDHYMLFFQLLSECFIFSASCLSLIANNHILDDALMTSLDTFSCELLSLVKDLATDLKKIQSLTSELLKEAEVVLESAIKVCKVYAQEVNLGSYSQITQNDGSSLDDRGASHLNHVTNLIKHMIEKLSELGILAADSGGSLVTVLNLSWKGVISLLQLGGNALSQKVNIGEIISILISLAIDSLRCAADTWYSSGDQTISTTEAKRAFIPIKFYLVNAVKICSQYPLQAFAVYREVTRCILLLTTLTCTFSAETYLKNVCEALEELLKPTSLQLLKSFLNSSQLSDSQKLQILDWLFSIERHLLWDNMNQITDFQNCSLDELFSVDCEAMPTVRTSLLGRVVLFADVLKTSFDLHEFVLLEIAKKLQRFLDVFVDDEVYTFALVLRIPASHSEGKSLELTWEPFLFCFLNALKIFMIIISGTPAWYEMECFLHNNLFHPHTLCWEIIVELWCFTVRHAESSTVDMVVDKLCSLYKLVSLSDSPFSPHSRLRKMARSMCLLLASCTASTVDRVYRSILIDERSDLSAIMYAGLMMEGFQVNLLSDNMKAGATERIFQDYARFVDDYIENPIYSCSTIVHGLPVAALCSSLHSMQIDASGLDNKTIRLLLAAIQNYKNSTDAVIKSHSCRLVCEALEIISSAKHLYGYDQMEHVIIELQKLFITGPSSSGFELQECKPALASFMSSLAHMEMIEGDESAKTSAIWQLYHMLLRERHWALIHLAISAFGYFAAHTSCGELWRFLPPNAALSFDLESGKNANVEWFMSELKVFLDKEMALSPMSASSPEQFELVVKDGCILRELYQKNSYLGVESVEHERMENDDANNNSNKRRKLPNGFSHGMELLHSGLKIIGDGLSQCKERQEDLTEVDDKIYTHFSRLEDVVKHLTRFADIE</sequence>
<organism evidence="1 2">
    <name type="scientific">Saponaria officinalis</name>
    <name type="common">Common soapwort</name>
    <name type="synonym">Lychnis saponaria</name>
    <dbReference type="NCBI Taxonomy" id="3572"/>
    <lineage>
        <taxon>Eukaryota</taxon>
        <taxon>Viridiplantae</taxon>
        <taxon>Streptophyta</taxon>
        <taxon>Embryophyta</taxon>
        <taxon>Tracheophyta</taxon>
        <taxon>Spermatophyta</taxon>
        <taxon>Magnoliopsida</taxon>
        <taxon>eudicotyledons</taxon>
        <taxon>Gunneridae</taxon>
        <taxon>Pentapetalae</taxon>
        <taxon>Caryophyllales</taxon>
        <taxon>Caryophyllaceae</taxon>
        <taxon>Caryophylleae</taxon>
        <taxon>Saponaria</taxon>
    </lineage>
</organism>
<evidence type="ECO:0000313" key="2">
    <source>
        <dbReference type="Proteomes" id="UP001443914"/>
    </source>
</evidence>
<dbReference type="InterPro" id="IPR027902">
    <property type="entry name" value="DUF4487"/>
</dbReference>
<dbReference type="AlphaFoldDB" id="A0AAW1GIJ0"/>
<comment type="caution">
    <text evidence="1">The sequence shown here is derived from an EMBL/GenBank/DDBJ whole genome shotgun (WGS) entry which is preliminary data.</text>
</comment>
<gene>
    <name evidence="1" type="ORF">RND81_14G067100</name>
</gene>
<dbReference type="EMBL" id="JBDFQZ010000014">
    <property type="protein sequence ID" value="KAK9664773.1"/>
    <property type="molecule type" value="Genomic_DNA"/>
</dbReference>
<accession>A0AAW1GIJ0</accession>
<name>A0AAW1GIJ0_SAPOF</name>